<evidence type="ECO:0000256" key="4">
    <source>
        <dbReference type="ARBA" id="ARBA00023274"/>
    </source>
</evidence>
<evidence type="ECO:0000256" key="7">
    <source>
        <dbReference type="RuleBase" id="RU003919"/>
    </source>
</evidence>
<keyword evidence="1 6" id="KW-0699">rRNA-binding</keyword>
<dbReference type="GO" id="GO:0022627">
    <property type="term" value="C:cytosolic small ribosomal subunit"/>
    <property type="evidence" value="ECO:0007669"/>
    <property type="project" value="TreeGrafter"/>
</dbReference>
<dbReference type="AlphaFoldDB" id="A0A916QGK6"/>
<evidence type="ECO:0000256" key="1">
    <source>
        <dbReference type="ARBA" id="ARBA00022730"/>
    </source>
</evidence>
<dbReference type="PANTHER" id="PTHR23321">
    <property type="entry name" value="RIBOSOMAL PROTEIN S15, BACTERIAL AND ORGANELLAR"/>
    <property type="match status" value="1"/>
</dbReference>
<dbReference type="PANTHER" id="PTHR23321:SF26">
    <property type="entry name" value="SMALL RIBOSOMAL SUBUNIT PROTEIN US15M"/>
    <property type="match status" value="1"/>
</dbReference>
<evidence type="ECO:0000256" key="3">
    <source>
        <dbReference type="ARBA" id="ARBA00022980"/>
    </source>
</evidence>
<dbReference type="RefSeq" id="WP_212780633.1">
    <property type="nucleotide sequence ID" value="NZ_BMAY01000005.1"/>
</dbReference>
<dbReference type="CDD" id="cd00353">
    <property type="entry name" value="Ribosomal_S15p_S13e"/>
    <property type="match status" value="1"/>
</dbReference>
<comment type="function">
    <text evidence="6 8">One of the primary rRNA binding proteins, it binds directly to 16S rRNA where it helps nucleate assembly of the platform of the 30S subunit by binding and bridging several RNA helices of the 16S rRNA.</text>
</comment>
<comment type="caution">
    <text evidence="9">The sequence shown here is derived from an EMBL/GenBank/DDBJ whole genome shotgun (WGS) entry which is preliminary data.</text>
</comment>
<dbReference type="HAMAP" id="MF_01343_B">
    <property type="entry name" value="Ribosomal_uS15_B"/>
    <property type="match status" value="1"/>
</dbReference>
<dbReference type="PROSITE" id="PS00362">
    <property type="entry name" value="RIBOSOMAL_S15"/>
    <property type="match status" value="1"/>
</dbReference>
<comment type="function">
    <text evidence="6">Forms an intersubunit bridge (bridge B4) with the 23S rRNA of the 50S subunit in the ribosome.</text>
</comment>
<comment type="subunit">
    <text evidence="5 6">Part of the 30S ribosomal subunit. Forms a bridge to the 50S subunit in the 70S ribosome, contacting the 23S rRNA.</text>
</comment>
<evidence type="ECO:0000256" key="2">
    <source>
        <dbReference type="ARBA" id="ARBA00022884"/>
    </source>
</evidence>
<dbReference type="Proteomes" id="UP000677218">
    <property type="component" value="Unassembled WGS sequence"/>
</dbReference>
<dbReference type="NCBIfam" id="TIGR00952">
    <property type="entry name" value="S15_bact"/>
    <property type="match status" value="1"/>
</dbReference>
<evidence type="ECO:0000256" key="5">
    <source>
        <dbReference type="ARBA" id="ARBA00064542"/>
    </source>
</evidence>
<dbReference type="FunFam" id="1.10.287.10:FF:000002">
    <property type="entry name" value="30S ribosomal protein S15"/>
    <property type="match status" value="1"/>
</dbReference>
<dbReference type="SMART" id="SM01387">
    <property type="entry name" value="Ribosomal_S15"/>
    <property type="match status" value="1"/>
</dbReference>
<dbReference type="Gene3D" id="1.10.287.10">
    <property type="entry name" value="S15/NS1, RNA-binding"/>
    <property type="match status" value="1"/>
</dbReference>
<dbReference type="InterPro" id="IPR009068">
    <property type="entry name" value="uS15_NS1_RNA-bd_sf"/>
</dbReference>
<evidence type="ECO:0000256" key="8">
    <source>
        <dbReference type="RuleBase" id="RU004524"/>
    </source>
</evidence>
<proteinExistence type="inferred from homology"/>
<keyword evidence="3 6" id="KW-0689">Ribosomal protein</keyword>
<dbReference type="Pfam" id="PF00312">
    <property type="entry name" value="Ribosomal_S15"/>
    <property type="match status" value="1"/>
</dbReference>
<dbReference type="GO" id="GO:0019843">
    <property type="term" value="F:rRNA binding"/>
    <property type="evidence" value="ECO:0007669"/>
    <property type="project" value="UniProtKB-UniRule"/>
</dbReference>
<dbReference type="InterPro" id="IPR000589">
    <property type="entry name" value="Ribosomal_uS15"/>
</dbReference>
<evidence type="ECO:0000256" key="6">
    <source>
        <dbReference type="HAMAP-Rule" id="MF_01343"/>
    </source>
</evidence>
<comment type="similarity">
    <text evidence="6 7">Belongs to the universal ribosomal protein uS15 family.</text>
</comment>
<dbReference type="GO" id="GO:0003735">
    <property type="term" value="F:structural constituent of ribosome"/>
    <property type="evidence" value="ECO:0007669"/>
    <property type="project" value="InterPro"/>
</dbReference>
<keyword evidence="2 6" id="KW-0694">RNA-binding</keyword>
<dbReference type="InterPro" id="IPR005290">
    <property type="entry name" value="Ribosomal_uS15_bac-type"/>
</dbReference>
<gene>
    <name evidence="6 9" type="primary">rpsO</name>
    <name evidence="9" type="ORF">LCB40_08160</name>
</gene>
<keyword evidence="10" id="KW-1185">Reference proteome</keyword>
<organism evidence="9 10">
    <name type="scientific">Lactobacillus corticis</name>
    <dbReference type="NCBI Taxonomy" id="2201249"/>
    <lineage>
        <taxon>Bacteria</taxon>
        <taxon>Bacillati</taxon>
        <taxon>Bacillota</taxon>
        <taxon>Bacilli</taxon>
        <taxon>Lactobacillales</taxon>
        <taxon>Lactobacillaceae</taxon>
        <taxon>Lactobacillus</taxon>
    </lineage>
</organism>
<sequence>MSISKARKNELIKEYATHEGDTGSVEVQVAVLTEDINNLTEHMRQHKHDHHSYVGLLKKIGHRRNLLRYLQNTDLERYRALIAKLGLRR</sequence>
<dbReference type="SUPFAM" id="SSF47060">
    <property type="entry name" value="S15/NS1 RNA-binding domain"/>
    <property type="match status" value="1"/>
</dbReference>
<dbReference type="Gene3D" id="6.10.250.3130">
    <property type="match status" value="1"/>
</dbReference>
<reference evidence="9" key="1">
    <citation type="submission" date="2020-08" db="EMBL/GenBank/DDBJ databases">
        <title>Taxonomic study for Lactobacillus species isolated from hardwood bark.</title>
        <authorList>
            <person name="Tohno M."/>
            <person name="Tanizawa Y."/>
        </authorList>
    </citation>
    <scope>NUCLEOTIDE SEQUENCE</scope>
    <source>
        <strain evidence="9">B40</strain>
    </source>
</reference>
<protein>
    <recommendedName>
        <fullName evidence="6">Small ribosomal subunit protein uS15</fullName>
    </recommendedName>
</protein>
<name>A0A916QGK6_9LACO</name>
<dbReference type="EMBL" id="BMAY01000005">
    <property type="protein sequence ID" value="GFZ26936.1"/>
    <property type="molecule type" value="Genomic_DNA"/>
</dbReference>
<accession>A0A916QGK6</accession>
<evidence type="ECO:0000313" key="10">
    <source>
        <dbReference type="Proteomes" id="UP000677218"/>
    </source>
</evidence>
<evidence type="ECO:0000313" key="9">
    <source>
        <dbReference type="EMBL" id="GFZ26936.1"/>
    </source>
</evidence>
<dbReference type="GO" id="GO:0006412">
    <property type="term" value="P:translation"/>
    <property type="evidence" value="ECO:0007669"/>
    <property type="project" value="UniProtKB-UniRule"/>
</dbReference>
<keyword evidence="4 6" id="KW-0687">Ribonucleoprotein</keyword>